<protein>
    <submittedName>
        <fullName evidence="2">Uncharacterized protein</fullName>
    </submittedName>
</protein>
<organism evidence="2 3">
    <name type="scientific">Caenorhabditis angaria</name>
    <dbReference type="NCBI Taxonomy" id="860376"/>
    <lineage>
        <taxon>Eukaryota</taxon>
        <taxon>Metazoa</taxon>
        <taxon>Ecdysozoa</taxon>
        <taxon>Nematoda</taxon>
        <taxon>Chromadorea</taxon>
        <taxon>Rhabditida</taxon>
        <taxon>Rhabditina</taxon>
        <taxon>Rhabditomorpha</taxon>
        <taxon>Rhabditoidea</taxon>
        <taxon>Rhabditidae</taxon>
        <taxon>Peloderinae</taxon>
        <taxon>Caenorhabditis</taxon>
    </lineage>
</organism>
<dbReference type="PANTHER" id="PTHR23018">
    <property type="entry name" value="SERPENTINE RECEPTOR, CLASS XA-RELATED"/>
    <property type="match status" value="1"/>
</dbReference>
<sequence length="286" mass="33472">MSAILSTMEIFFLTLVSFAAIFDVYLLLAVYNNRKDSFRFDYGHEISLITNLSYLLTHPICLLMTINRLFIIICPFRTRIFSQTRIFIYCFIISSLFFIIMYIPYISECPLNFQESRLEFISDCFPGQHWITNLQSKYLLILPLTSMIINLSVVVHMKAIRQGFYNRYIVNKKKNSTSSITLSVGISTNKQENRMIRQTFSITIYLSFYSIVSLAIRTFPTRYSELSADFKCFIMLFRLLLGCFVNTIVYYFETTSTRVMIRNFPEKAKKKKSFVSIVEPTALQPI</sequence>
<feature type="transmembrane region" description="Helical" evidence="1">
    <location>
        <begin position="200"/>
        <end position="220"/>
    </location>
</feature>
<comment type="caution">
    <text evidence="2">The sequence shown here is derived from an EMBL/GenBank/DDBJ whole genome shotgun (WGS) entry which is preliminary data.</text>
</comment>
<dbReference type="EMBL" id="CANHGI010000005">
    <property type="protein sequence ID" value="CAI5451242.1"/>
    <property type="molecule type" value="Genomic_DNA"/>
</dbReference>
<proteinExistence type="predicted"/>
<dbReference type="Pfam" id="PF03383">
    <property type="entry name" value="Serpentine_r_xa"/>
    <property type="match status" value="1"/>
</dbReference>
<dbReference type="OrthoDB" id="5816045at2759"/>
<feature type="transmembrane region" description="Helical" evidence="1">
    <location>
        <begin position="86"/>
        <end position="106"/>
    </location>
</feature>
<feature type="transmembrane region" description="Helical" evidence="1">
    <location>
        <begin position="138"/>
        <end position="157"/>
    </location>
</feature>
<evidence type="ECO:0000313" key="3">
    <source>
        <dbReference type="Proteomes" id="UP001152747"/>
    </source>
</evidence>
<evidence type="ECO:0000313" key="2">
    <source>
        <dbReference type="EMBL" id="CAI5451242.1"/>
    </source>
</evidence>
<dbReference type="InterPro" id="IPR005047">
    <property type="entry name" value="7TM_GPCR_serpentine_rcpt_Srxa"/>
</dbReference>
<keyword evidence="1" id="KW-1133">Transmembrane helix</keyword>
<keyword evidence="3" id="KW-1185">Reference proteome</keyword>
<dbReference type="AlphaFoldDB" id="A0A9P1N829"/>
<feature type="transmembrane region" description="Helical" evidence="1">
    <location>
        <begin position="232"/>
        <end position="252"/>
    </location>
</feature>
<keyword evidence="1" id="KW-0812">Transmembrane</keyword>
<gene>
    <name evidence="2" type="ORF">CAMP_LOCUS13879</name>
</gene>
<keyword evidence="1" id="KW-0472">Membrane</keyword>
<evidence type="ECO:0000256" key="1">
    <source>
        <dbReference type="SAM" id="Phobius"/>
    </source>
</evidence>
<dbReference type="Proteomes" id="UP001152747">
    <property type="component" value="Unassembled WGS sequence"/>
</dbReference>
<feature type="transmembrane region" description="Helical" evidence="1">
    <location>
        <begin position="12"/>
        <end position="32"/>
    </location>
</feature>
<reference evidence="2" key="1">
    <citation type="submission" date="2022-11" db="EMBL/GenBank/DDBJ databases">
        <authorList>
            <person name="Kikuchi T."/>
        </authorList>
    </citation>
    <scope>NUCLEOTIDE SEQUENCE</scope>
    <source>
        <strain evidence="2">PS1010</strain>
    </source>
</reference>
<name>A0A9P1N829_9PELO</name>
<accession>A0A9P1N829</accession>